<feature type="domain" description="Peptidase A2" evidence="4">
    <location>
        <begin position="165"/>
        <end position="231"/>
    </location>
</feature>
<evidence type="ECO:0000256" key="2">
    <source>
        <dbReference type="PROSITE-ProRule" id="PRU00117"/>
    </source>
</evidence>
<feature type="region of interest" description="Disordered" evidence="3">
    <location>
        <begin position="1"/>
        <end position="33"/>
    </location>
</feature>
<dbReference type="PROSITE" id="PS50084">
    <property type="entry name" value="KH_TYPE_1"/>
    <property type="match status" value="5"/>
</dbReference>
<evidence type="ECO:0000313" key="5">
    <source>
        <dbReference type="EMBL" id="JAT67943.1"/>
    </source>
</evidence>
<dbReference type="EMBL" id="GDKF01010679">
    <property type="protein sequence ID" value="JAT67943.1"/>
    <property type="molecule type" value="Transcribed_RNA"/>
</dbReference>
<keyword evidence="1" id="KW-0677">Repeat</keyword>
<dbReference type="Gene3D" id="3.30.1370.10">
    <property type="entry name" value="K Homology domain, type 1"/>
    <property type="match status" value="1"/>
</dbReference>
<feature type="compositionally biased region" description="Polar residues" evidence="3">
    <location>
        <begin position="17"/>
        <end position="33"/>
    </location>
</feature>
<gene>
    <name evidence="5" type="ORF">g.5648</name>
</gene>
<organism evidence="5">
    <name type="scientific">Auxenochlorella protothecoides</name>
    <name type="common">Green microalga</name>
    <name type="synonym">Chlorella protothecoides</name>
    <dbReference type="NCBI Taxonomy" id="3075"/>
    <lineage>
        <taxon>Eukaryota</taxon>
        <taxon>Viridiplantae</taxon>
        <taxon>Chlorophyta</taxon>
        <taxon>core chlorophytes</taxon>
        <taxon>Trebouxiophyceae</taxon>
        <taxon>Chlorellales</taxon>
        <taxon>Chlorellaceae</taxon>
        <taxon>Auxenochlorella</taxon>
    </lineage>
</organism>
<proteinExistence type="predicted"/>
<dbReference type="InterPro" id="IPR004087">
    <property type="entry name" value="KH_dom"/>
</dbReference>
<dbReference type="Pfam" id="PF00013">
    <property type="entry name" value="KH_1"/>
    <property type="match status" value="5"/>
</dbReference>
<dbReference type="AlphaFoldDB" id="A0A1D1ZMI9"/>
<dbReference type="InterPro" id="IPR004088">
    <property type="entry name" value="KH_dom_type_1"/>
</dbReference>
<dbReference type="Gene3D" id="3.30.310.210">
    <property type="match status" value="2"/>
</dbReference>
<evidence type="ECO:0000256" key="3">
    <source>
        <dbReference type="SAM" id="MobiDB-lite"/>
    </source>
</evidence>
<reference evidence="5" key="1">
    <citation type="submission" date="2015-08" db="EMBL/GenBank/DDBJ databases">
        <authorList>
            <person name="Babu N.S."/>
            <person name="Beckwith C.J."/>
            <person name="Beseler K.G."/>
            <person name="Brison A."/>
            <person name="Carone J.V."/>
            <person name="Caskin T.P."/>
            <person name="Diamond M."/>
            <person name="Durham M.E."/>
            <person name="Foxe J.M."/>
            <person name="Go M."/>
            <person name="Henderson B.A."/>
            <person name="Jones I.B."/>
            <person name="McGettigan J.A."/>
            <person name="Micheletti S.J."/>
            <person name="Nasrallah M.E."/>
            <person name="Ortiz D."/>
            <person name="Piller C.R."/>
            <person name="Privatt S.R."/>
            <person name="Schneider S.L."/>
            <person name="Sharp S."/>
            <person name="Smith T.C."/>
            <person name="Stanton J.D."/>
            <person name="Ullery H.E."/>
            <person name="Wilson R.J."/>
            <person name="Serrano M.G."/>
            <person name="Buck G."/>
            <person name="Lee V."/>
            <person name="Wang Y."/>
            <person name="Carvalho R."/>
            <person name="Voegtly L."/>
            <person name="Shi R."/>
            <person name="Duckworth R."/>
            <person name="Johnson A."/>
            <person name="Loviza R."/>
            <person name="Walstead R."/>
            <person name="Shah Z."/>
            <person name="Kiflezghi M."/>
            <person name="Wade K."/>
            <person name="Ball S.L."/>
            <person name="Bradley K.W."/>
            <person name="Asai D.J."/>
            <person name="Bowman C.A."/>
            <person name="Russell D.A."/>
            <person name="Pope W.H."/>
            <person name="Jacobs-Sera D."/>
            <person name="Hendrix R.W."/>
            <person name="Hatfull G.F."/>
        </authorList>
    </citation>
    <scope>NUCLEOTIDE SEQUENCE</scope>
</reference>
<accession>A0A1D1ZMI9</accession>
<dbReference type="InterPro" id="IPR001995">
    <property type="entry name" value="Peptidase_A2_cat"/>
</dbReference>
<dbReference type="PROSITE" id="PS50175">
    <property type="entry name" value="ASP_PROT_RETROV"/>
    <property type="match status" value="1"/>
</dbReference>
<sequence>MASPRKDPASDGEVSDDTASLSPSFNSQDGIVDSSRVTNGVQKLKLSAEHAVSRPQIRVVIDLNRVGAFIGKGGEAIKQLARESGTIMGVEALVPGSESRVVTITTAAEGEEAAATLVAGLTAAAAAITAGDKPSDSPLRLLVPGAHIGQLLGKGGATIAAIRRDSGADIKILPRGELPPAARVSDELVTVRGLGAAAALARIARELAAVGAAAPARTGVAAAVDAQLVGRLGHAHESFSRGLTEAGAPGGALETALRLLVPAEAVGGLVGRGGEHIERVRRETGATVRVVDGASRDAPAVVLATSVEDAAAPHCAAQEALARAFLAVSGEEAGGRHEAVLRLPAAAAGSLLGRKGATVSALRAETGAAVHVEREGTDRAGAAAGEASDEAGDATVLVTLEGGVAAVVAALRGVATLARVHAARSRGPAAPAGRGGAAGAEAEEKHGLTFNLDPAQVGALMGKGGANISQVRSVSGARVHLSPATEGEPGATRALEVSGPVEAVLAARNMVNAFLAVGGCSEAQPV</sequence>
<protein>
    <recommendedName>
        <fullName evidence="4">Peptidase A2 domain-containing protein</fullName>
    </recommendedName>
</protein>
<name>A0A1D1ZMI9_AUXPR</name>
<evidence type="ECO:0000259" key="4">
    <source>
        <dbReference type="PROSITE" id="PS50175"/>
    </source>
</evidence>
<dbReference type="InterPro" id="IPR036612">
    <property type="entry name" value="KH_dom_type_1_sf"/>
</dbReference>
<evidence type="ECO:0000256" key="1">
    <source>
        <dbReference type="ARBA" id="ARBA00022737"/>
    </source>
</evidence>
<dbReference type="GO" id="GO:0003723">
    <property type="term" value="F:RNA binding"/>
    <property type="evidence" value="ECO:0007669"/>
    <property type="project" value="UniProtKB-UniRule"/>
</dbReference>
<dbReference type="GO" id="GO:0006508">
    <property type="term" value="P:proteolysis"/>
    <property type="evidence" value="ECO:0007669"/>
    <property type="project" value="InterPro"/>
</dbReference>
<keyword evidence="2" id="KW-0694">RNA-binding</keyword>
<dbReference type="GO" id="GO:0004190">
    <property type="term" value="F:aspartic-type endopeptidase activity"/>
    <property type="evidence" value="ECO:0007669"/>
    <property type="project" value="InterPro"/>
</dbReference>
<dbReference type="SMART" id="SM00322">
    <property type="entry name" value="KH"/>
    <property type="match status" value="5"/>
</dbReference>
<dbReference type="PANTHER" id="PTHR10288">
    <property type="entry name" value="KH DOMAIN CONTAINING RNA BINDING PROTEIN"/>
    <property type="match status" value="1"/>
</dbReference>
<dbReference type="SUPFAM" id="SSF54791">
    <property type="entry name" value="Eukaryotic type KH-domain (KH-domain type I)"/>
    <property type="match status" value="5"/>
</dbReference>